<gene>
    <name evidence="1" type="ORF">ENV17_07220</name>
</gene>
<organism evidence="1">
    <name type="scientific">Thermofilum pendens</name>
    <dbReference type="NCBI Taxonomy" id="2269"/>
    <lineage>
        <taxon>Archaea</taxon>
        <taxon>Thermoproteota</taxon>
        <taxon>Thermoprotei</taxon>
        <taxon>Thermofilales</taxon>
        <taxon>Thermofilaceae</taxon>
        <taxon>Thermofilum</taxon>
    </lineage>
</organism>
<evidence type="ECO:0008006" key="2">
    <source>
        <dbReference type="Google" id="ProtNLM"/>
    </source>
</evidence>
<protein>
    <recommendedName>
        <fullName evidence="2">THUMP domain-containing protein</fullName>
    </recommendedName>
</protein>
<sequence length="171" mass="18743">MLLVSAKGGHEKAVLRDLLDALFPYDNTVSGRLEDGLVLVSTSLGLEQLEKILNMLPIRNILSARYVLGFLEGARPEMLADELGRILESSGIRASRVRVKLSSRTGWSQEHYGPLQAALRRRGVLSPSGRRVALEEVSGRIAVTVALVLWYSGEHARQGKPRSPPPSQPPQ</sequence>
<comment type="caution">
    <text evidence="1">The sequence shown here is derived from an EMBL/GenBank/DDBJ whole genome shotgun (WGS) entry which is preliminary data.</text>
</comment>
<dbReference type="AlphaFoldDB" id="A0A7C4BAT1"/>
<name>A0A7C4BAT1_THEPE</name>
<reference evidence="1" key="1">
    <citation type="journal article" date="2020" name="mSystems">
        <title>Genome- and Community-Level Interaction Insights into Carbon Utilization and Element Cycling Functions of Hydrothermarchaeota in Hydrothermal Sediment.</title>
        <authorList>
            <person name="Zhou Z."/>
            <person name="Liu Y."/>
            <person name="Xu W."/>
            <person name="Pan J."/>
            <person name="Luo Z.H."/>
            <person name="Li M."/>
        </authorList>
    </citation>
    <scope>NUCLEOTIDE SEQUENCE [LARGE SCALE GENOMIC DNA]</scope>
    <source>
        <strain evidence="1">SpSt-735</strain>
    </source>
</reference>
<dbReference type="EMBL" id="DTFI01000199">
    <property type="protein sequence ID" value="HGI44157.1"/>
    <property type="molecule type" value="Genomic_DNA"/>
</dbReference>
<accession>A0A7C4BAT1</accession>
<evidence type="ECO:0000313" key="1">
    <source>
        <dbReference type="EMBL" id="HGI44157.1"/>
    </source>
</evidence>
<proteinExistence type="predicted"/>